<evidence type="ECO:0000259" key="2">
    <source>
        <dbReference type="PROSITE" id="PS51199"/>
    </source>
</evidence>
<feature type="domain" description="SF4 helicase" evidence="2">
    <location>
        <begin position="155"/>
        <end position="366"/>
    </location>
</feature>
<gene>
    <name evidence="3" type="ORF">DVR09_15120</name>
</gene>
<dbReference type="SUPFAM" id="SSF52540">
    <property type="entry name" value="P-loop containing nucleoside triphosphate hydrolases"/>
    <property type="match status" value="1"/>
</dbReference>
<keyword evidence="3" id="KW-0614">Plasmid</keyword>
<dbReference type="OrthoDB" id="8873702at2"/>
<evidence type="ECO:0000313" key="3">
    <source>
        <dbReference type="EMBL" id="AXK43785.1"/>
    </source>
</evidence>
<dbReference type="Gene3D" id="3.40.50.300">
    <property type="entry name" value="P-loop containing nucleotide triphosphate hydrolases"/>
    <property type="match status" value="1"/>
</dbReference>
<name>A0A345YIN3_9SPHN</name>
<dbReference type="RefSeq" id="WP_115418098.1">
    <property type="nucleotide sequence ID" value="NZ_CP031358.1"/>
</dbReference>
<dbReference type="GO" id="GO:0005524">
    <property type="term" value="F:ATP binding"/>
    <property type="evidence" value="ECO:0007669"/>
    <property type="project" value="InterPro"/>
</dbReference>
<dbReference type="AlphaFoldDB" id="A0A345YIN3"/>
<organism evidence="3 4">
    <name type="scientific">Erythrobacter aureus</name>
    <dbReference type="NCBI Taxonomy" id="2182384"/>
    <lineage>
        <taxon>Bacteria</taxon>
        <taxon>Pseudomonadati</taxon>
        <taxon>Pseudomonadota</taxon>
        <taxon>Alphaproteobacteria</taxon>
        <taxon>Sphingomonadales</taxon>
        <taxon>Erythrobacteraceae</taxon>
        <taxon>Erythrobacter/Porphyrobacter group</taxon>
        <taxon>Erythrobacter</taxon>
    </lineage>
</organism>
<dbReference type="KEGG" id="err:DVR09_15120"/>
<dbReference type="PANTHER" id="PTHR30153:SF2">
    <property type="entry name" value="REPLICATIVE DNA HELICASE"/>
    <property type="match status" value="1"/>
</dbReference>
<evidence type="ECO:0000313" key="4">
    <source>
        <dbReference type="Proteomes" id="UP000254508"/>
    </source>
</evidence>
<dbReference type="PANTHER" id="PTHR30153">
    <property type="entry name" value="REPLICATIVE DNA HELICASE DNAB"/>
    <property type="match status" value="1"/>
</dbReference>
<proteinExistence type="predicted"/>
<dbReference type="PROSITE" id="PS51199">
    <property type="entry name" value="SF4_HELICASE"/>
    <property type="match status" value="1"/>
</dbReference>
<geneLocation type="plasmid" evidence="3 4">
    <name>unnamed</name>
</geneLocation>
<accession>A0A345YIN3</accession>
<dbReference type="InterPro" id="IPR007694">
    <property type="entry name" value="DNA_helicase_DnaB-like_C"/>
</dbReference>
<evidence type="ECO:0000256" key="1">
    <source>
        <dbReference type="SAM" id="MobiDB-lite"/>
    </source>
</evidence>
<protein>
    <recommendedName>
        <fullName evidence="2">SF4 helicase domain-containing protein</fullName>
    </recommendedName>
</protein>
<sequence length="400" mass="44042">MSEQRPIEIQLAAEASLLGSTLAKREYLSDLGSITPEHFVESAYANAWRRLTEDSGICDVLSLRLNGEDLTDALVNRITKSSYQRDTVLRARDYMIETKRKRELRKIAASAMADLDNGEASSESVALQLARAVQTLEGAQTNAMSAQDVAAALYDKGNSPPISTGIESLDYVFHGGLHPGSLNGIFARFKHGKTLMLSTIASNLEKREIPTLMVTLERRQGDVERFIVARSLNIDKQDLDFERPEDAEFWAEYRNTKRCLHYLHKPGITAAELRTQILSAYYAFGVKVVLVDYWQLIKLAGGRESREEKQAESAQMLADLASELDIAIVLTGQLNQEGHPRGGEGVLASAGIVVRLIRTEDSEEAVFDTLVSNQGPERAKGSPTEPAAKIVQPGPHFADA</sequence>
<dbReference type="EMBL" id="CP031358">
    <property type="protein sequence ID" value="AXK43785.1"/>
    <property type="molecule type" value="Genomic_DNA"/>
</dbReference>
<dbReference type="GO" id="GO:0005829">
    <property type="term" value="C:cytosol"/>
    <property type="evidence" value="ECO:0007669"/>
    <property type="project" value="TreeGrafter"/>
</dbReference>
<dbReference type="GO" id="GO:0006260">
    <property type="term" value="P:DNA replication"/>
    <property type="evidence" value="ECO:0007669"/>
    <property type="project" value="InterPro"/>
</dbReference>
<dbReference type="InterPro" id="IPR027417">
    <property type="entry name" value="P-loop_NTPase"/>
</dbReference>
<dbReference type="GO" id="GO:0003678">
    <property type="term" value="F:DNA helicase activity"/>
    <property type="evidence" value="ECO:0007669"/>
    <property type="project" value="InterPro"/>
</dbReference>
<keyword evidence="4" id="KW-1185">Reference proteome</keyword>
<dbReference type="Pfam" id="PF03796">
    <property type="entry name" value="DnaB_C"/>
    <property type="match status" value="1"/>
</dbReference>
<reference evidence="3 4" key="1">
    <citation type="submission" date="2018-07" db="EMBL/GenBank/DDBJ databases">
        <title>Genome sequence of Erythrobacter strain YH-07, an antagonistic bacterium isolated from Yellow Sea.</title>
        <authorList>
            <person name="Tang T."/>
            <person name="Liu Q."/>
            <person name="Sun X."/>
        </authorList>
    </citation>
    <scope>NUCLEOTIDE SEQUENCE [LARGE SCALE GENOMIC DNA]</scope>
    <source>
        <strain evidence="3 4">YH-07</strain>
        <plasmid evidence="3 4">unnamed</plasmid>
    </source>
</reference>
<dbReference type="Proteomes" id="UP000254508">
    <property type="component" value="Plasmid unnamed"/>
</dbReference>
<feature type="region of interest" description="Disordered" evidence="1">
    <location>
        <begin position="373"/>
        <end position="400"/>
    </location>
</feature>